<accession>A0A1W6BVP8</accession>
<dbReference type="GO" id="GO:0022857">
    <property type="term" value="F:transmembrane transporter activity"/>
    <property type="evidence" value="ECO:0007669"/>
    <property type="project" value="InterPro"/>
</dbReference>
<feature type="transmembrane region" description="Helical" evidence="8">
    <location>
        <begin position="155"/>
        <end position="176"/>
    </location>
</feature>
<name>A0A1W6BVP8_9BACT</name>
<keyword evidence="6 8" id="KW-1133">Transmembrane helix</keyword>
<dbReference type="PANTHER" id="PTHR43271:SF1">
    <property type="entry name" value="INNER MEMBRANE TRANSPORT PROTEIN YNFM"/>
    <property type="match status" value="1"/>
</dbReference>
<feature type="transmembrane region" description="Helical" evidence="8">
    <location>
        <begin position="292"/>
        <end position="313"/>
    </location>
</feature>
<reference evidence="10 11" key="1">
    <citation type="submission" date="2017-04" db="EMBL/GenBank/DDBJ databases">
        <title>Complete genome sequence of the Campylobacter cuniculorum type strain LMG24588.</title>
        <authorList>
            <person name="Miller W.G."/>
            <person name="Yee E."/>
            <person name="Revez J."/>
            <person name="Bono J.L."/>
            <person name="Rossi M."/>
        </authorList>
    </citation>
    <scope>NUCLEOTIDE SEQUENCE [LARGE SCALE GENOMIC DNA]</scope>
    <source>
        <strain evidence="10 11">LMG 24588</strain>
    </source>
</reference>
<dbReference type="Pfam" id="PF07690">
    <property type="entry name" value="MFS_1"/>
    <property type="match status" value="1"/>
</dbReference>
<dbReference type="KEGG" id="ccun:CCUN_0512"/>
<evidence type="ECO:0000259" key="9">
    <source>
        <dbReference type="PROSITE" id="PS50850"/>
    </source>
</evidence>
<dbReference type="InterPro" id="IPR020846">
    <property type="entry name" value="MFS_dom"/>
</dbReference>
<keyword evidence="7 8" id="KW-0472">Membrane</keyword>
<evidence type="ECO:0000256" key="5">
    <source>
        <dbReference type="ARBA" id="ARBA00022692"/>
    </source>
</evidence>
<evidence type="ECO:0000256" key="2">
    <source>
        <dbReference type="ARBA" id="ARBA00008335"/>
    </source>
</evidence>
<evidence type="ECO:0000256" key="1">
    <source>
        <dbReference type="ARBA" id="ARBA00004651"/>
    </source>
</evidence>
<feature type="transmembrane region" description="Helical" evidence="8">
    <location>
        <begin position="70"/>
        <end position="85"/>
    </location>
</feature>
<protein>
    <submittedName>
        <fullName evidence="10">Major facilitator superfamily transporter</fullName>
    </submittedName>
</protein>
<dbReference type="InterPro" id="IPR036259">
    <property type="entry name" value="MFS_trans_sf"/>
</dbReference>
<dbReference type="Gene3D" id="1.20.1250.20">
    <property type="entry name" value="MFS general substrate transporter like domains"/>
    <property type="match status" value="1"/>
</dbReference>
<dbReference type="Proteomes" id="UP000192902">
    <property type="component" value="Chromosome"/>
</dbReference>
<feature type="transmembrane region" description="Helical" evidence="8">
    <location>
        <begin position="325"/>
        <end position="345"/>
    </location>
</feature>
<feature type="transmembrane region" description="Helical" evidence="8">
    <location>
        <begin position="40"/>
        <end position="61"/>
    </location>
</feature>
<dbReference type="EMBL" id="CP020867">
    <property type="protein sequence ID" value="ARJ56151.1"/>
    <property type="molecule type" value="Genomic_DNA"/>
</dbReference>
<keyword evidence="4" id="KW-1003">Cell membrane</keyword>
<feature type="transmembrane region" description="Helical" evidence="8">
    <location>
        <begin position="351"/>
        <end position="370"/>
    </location>
</feature>
<dbReference type="eggNOG" id="COG2814">
    <property type="taxonomic scope" value="Bacteria"/>
</dbReference>
<sequence length="377" mass="42990">MKALKIPIIFTAILTLALTYAPQPLAPALAKYFKTNLYEISWVMSVTLIPLAFAPIVYGYLLEKFSLKKILIYSLFFCALFQMIANSSDDFYFFLTFRFLQSLCIPAILTALLTLLTRIESENIQKNIALYVGATTLGGFIGRVFGSYLSDLFSWHFALNFFAFLMFICALVFCFFKDLSSNLNSNISVKDFMVYLSRNEFLVLLICVFVMFFSFQSIVSFLPFHLKESFVNITQTQIGLVYLGFLTGILSSLLIQKTIKILKSKFNTAVFGFLVFIAGCLSMMITHFLWSFVSMFIFCSGMFICHCIFSALLNLKIHQKGLANGLYLTFYYSGGVMGSVIPGFYYEILGWNFLCIFTILLLLCALTLFLKFKKFYV</sequence>
<dbReference type="GO" id="GO:0005886">
    <property type="term" value="C:plasma membrane"/>
    <property type="evidence" value="ECO:0007669"/>
    <property type="project" value="UniProtKB-SubCell"/>
</dbReference>
<evidence type="ECO:0000313" key="11">
    <source>
        <dbReference type="Proteomes" id="UP000192902"/>
    </source>
</evidence>
<evidence type="ECO:0000256" key="7">
    <source>
        <dbReference type="ARBA" id="ARBA00023136"/>
    </source>
</evidence>
<feature type="transmembrane region" description="Helical" evidence="8">
    <location>
        <begin position="128"/>
        <end position="149"/>
    </location>
</feature>
<dbReference type="PROSITE" id="PS50850">
    <property type="entry name" value="MFS"/>
    <property type="match status" value="1"/>
</dbReference>
<evidence type="ECO:0000256" key="4">
    <source>
        <dbReference type="ARBA" id="ARBA00022475"/>
    </source>
</evidence>
<organism evidence="10 11">
    <name type="scientific">Campylobacter cuniculorum DSM 23162 = LMG 24588</name>
    <dbReference type="NCBI Taxonomy" id="1121267"/>
    <lineage>
        <taxon>Bacteria</taxon>
        <taxon>Pseudomonadati</taxon>
        <taxon>Campylobacterota</taxon>
        <taxon>Epsilonproteobacteria</taxon>
        <taxon>Campylobacterales</taxon>
        <taxon>Campylobacteraceae</taxon>
        <taxon>Campylobacter</taxon>
    </lineage>
</organism>
<proteinExistence type="inferred from homology"/>
<feature type="transmembrane region" description="Helical" evidence="8">
    <location>
        <begin position="91"/>
        <end position="116"/>
    </location>
</feature>
<dbReference type="RefSeq" id="WP_027305915.1">
    <property type="nucleotide sequence ID" value="NZ_CP020867.1"/>
</dbReference>
<gene>
    <name evidence="10" type="ORF">CCUN_0512</name>
</gene>
<feature type="domain" description="Major facilitator superfamily (MFS) profile" evidence="9">
    <location>
        <begin position="1"/>
        <end position="376"/>
    </location>
</feature>
<evidence type="ECO:0000256" key="3">
    <source>
        <dbReference type="ARBA" id="ARBA00022448"/>
    </source>
</evidence>
<dbReference type="InterPro" id="IPR011701">
    <property type="entry name" value="MFS"/>
</dbReference>
<dbReference type="AlphaFoldDB" id="A0A1W6BVP8"/>
<evidence type="ECO:0000313" key="10">
    <source>
        <dbReference type="EMBL" id="ARJ56151.1"/>
    </source>
</evidence>
<evidence type="ECO:0000256" key="8">
    <source>
        <dbReference type="SAM" id="Phobius"/>
    </source>
</evidence>
<feature type="transmembrane region" description="Helical" evidence="8">
    <location>
        <begin position="236"/>
        <end position="254"/>
    </location>
</feature>
<evidence type="ECO:0000256" key="6">
    <source>
        <dbReference type="ARBA" id="ARBA00022989"/>
    </source>
</evidence>
<feature type="transmembrane region" description="Helical" evidence="8">
    <location>
        <begin position="201"/>
        <end position="224"/>
    </location>
</feature>
<comment type="subcellular location">
    <subcellularLocation>
        <location evidence="1">Cell membrane</location>
        <topology evidence="1">Multi-pass membrane protein</topology>
    </subcellularLocation>
</comment>
<dbReference type="PANTHER" id="PTHR43271">
    <property type="entry name" value="BLL2771 PROTEIN"/>
    <property type="match status" value="1"/>
</dbReference>
<keyword evidence="3" id="KW-0813">Transport</keyword>
<keyword evidence="5 8" id="KW-0812">Transmembrane</keyword>
<feature type="transmembrane region" description="Helical" evidence="8">
    <location>
        <begin position="266"/>
        <end position="286"/>
    </location>
</feature>
<dbReference type="OrthoDB" id="9780737at2"/>
<comment type="similarity">
    <text evidence="2">Belongs to the major facilitator superfamily.</text>
</comment>
<dbReference type="SUPFAM" id="SSF103473">
    <property type="entry name" value="MFS general substrate transporter"/>
    <property type="match status" value="1"/>
</dbReference>